<dbReference type="PRINTS" id="PR00344">
    <property type="entry name" value="BCTRLSENSOR"/>
</dbReference>
<evidence type="ECO:0000256" key="4">
    <source>
        <dbReference type="ARBA" id="ARBA00022553"/>
    </source>
</evidence>
<dbReference type="PROSITE" id="PS50109">
    <property type="entry name" value="HIS_KIN"/>
    <property type="match status" value="1"/>
</dbReference>
<keyword evidence="6 9" id="KW-0418">Kinase</keyword>
<evidence type="ECO:0000256" key="5">
    <source>
        <dbReference type="ARBA" id="ARBA00022679"/>
    </source>
</evidence>
<dbReference type="SMART" id="SM00387">
    <property type="entry name" value="HATPase_c"/>
    <property type="match status" value="1"/>
</dbReference>
<feature type="domain" description="Histidine kinase" evidence="8">
    <location>
        <begin position="90"/>
        <end position="296"/>
    </location>
</feature>
<dbReference type="Pfam" id="PF00512">
    <property type="entry name" value="HisKA"/>
    <property type="match status" value="1"/>
</dbReference>
<dbReference type="GO" id="GO:0004721">
    <property type="term" value="F:phosphoprotein phosphatase activity"/>
    <property type="evidence" value="ECO:0007669"/>
    <property type="project" value="TreeGrafter"/>
</dbReference>
<dbReference type="PANTHER" id="PTHR45453:SF1">
    <property type="entry name" value="PHOSPHATE REGULON SENSOR PROTEIN PHOR"/>
    <property type="match status" value="1"/>
</dbReference>
<dbReference type="GO" id="GO:0016036">
    <property type="term" value="P:cellular response to phosphate starvation"/>
    <property type="evidence" value="ECO:0007669"/>
    <property type="project" value="TreeGrafter"/>
</dbReference>
<dbReference type="Gene3D" id="1.10.287.130">
    <property type="match status" value="1"/>
</dbReference>
<dbReference type="PATRIC" id="fig|49338.4.peg.3228"/>
<accession>A0A098B3E1</accession>
<dbReference type="InterPro" id="IPR003594">
    <property type="entry name" value="HATPase_dom"/>
</dbReference>
<evidence type="ECO:0000256" key="6">
    <source>
        <dbReference type="ARBA" id="ARBA00022777"/>
    </source>
</evidence>
<name>A0A098B3E1_DESHA</name>
<dbReference type="EC" id="2.7.13.3" evidence="3"/>
<reference evidence="9" key="1">
    <citation type="submission" date="2014-07" db="EMBL/GenBank/DDBJ databases">
        <authorList>
            <person name="Hornung V.Bastian."/>
        </authorList>
    </citation>
    <scope>NUCLEOTIDE SEQUENCE</scope>
    <source>
        <strain evidence="9">PCE-S</strain>
    </source>
</reference>
<dbReference type="RefSeq" id="WP_005810577.1">
    <property type="nucleotide sequence ID" value="NZ_CABKQQ010000026.1"/>
</dbReference>
<comment type="subcellular location">
    <subcellularLocation>
        <location evidence="2">Membrane</location>
    </subcellularLocation>
</comment>
<dbReference type="GO" id="GO:0005886">
    <property type="term" value="C:plasma membrane"/>
    <property type="evidence" value="ECO:0007669"/>
    <property type="project" value="TreeGrafter"/>
</dbReference>
<dbReference type="AlphaFoldDB" id="A0A098B3E1"/>
<sequence>MLPWILCAGLSLAVAVLCVKIRLLHQSMDEIRVEFKERLTLDTNTLVSISSADPRARRLAADINTQLRLLRLLRRHYLNGDRELKEAVTNISHDLRTPLTAICGYLELLEEEEKSAAAARYLAFIANRTEALKQLTEELFRYSLILAARDTMQLELLSVNGVLEESLAAVYPALLERRITPVVHLPEQPVKRRLDKGALSRIFGNILNNALKYSDGDLEVRLRDNGEVLFTNTAAALDQVQVGKLFNRFFTVEAARHSTGLGLAIAKTLVEQMNGEITAHYREQKLSICIRFPLAGPD</sequence>
<evidence type="ECO:0000256" key="3">
    <source>
        <dbReference type="ARBA" id="ARBA00012438"/>
    </source>
</evidence>
<evidence type="ECO:0000256" key="2">
    <source>
        <dbReference type="ARBA" id="ARBA00004370"/>
    </source>
</evidence>
<dbReference type="Gene3D" id="3.30.565.10">
    <property type="entry name" value="Histidine kinase-like ATPase, C-terminal domain"/>
    <property type="match status" value="1"/>
</dbReference>
<dbReference type="Pfam" id="PF02518">
    <property type="entry name" value="HATPase_c"/>
    <property type="match status" value="1"/>
</dbReference>
<dbReference type="InterPro" id="IPR004358">
    <property type="entry name" value="Sig_transdc_His_kin-like_C"/>
</dbReference>
<evidence type="ECO:0000313" key="9">
    <source>
        <dbReference type="EMBL" id="CDX02887.1"/>
    </source>
</evidence>
<comment type="catalytic activity">
    <reaction evidence="1">
        <text>ATP + protein L-histidine = ADP + protein N-phospho-L-histidine.</text>
        <dbReference type="EC" id="2.7.13.3"/>
    </reaction>
</comment>
<proteinExistence type="predicted"/>
<dbReference type="InterPro" id="IPR005467">
    <property type="entry name" value="His_kinase_dom"/>
</dbReference>
<gene>
    <name evidence="9" type="ORF">DPCES_3000</name>
</gene>
<dbReference type="SUPFAM" id="SSF47384">
    <property type="entry name" value="Homodimeric domain of signal transducing histidine kinase"/>
    <property type="match status" value="1"/>
</dbReference>
<dbReference type="InterPro" id="IPR036097">
    <property type="entry name" value="HisK_dim/P_sf"/>
</dbReference>
<evidence type="ECO:0000256" key="7">
    <source>
        <dbReference type="ARBA" id="ARBA00023012"/>
    </source>
</evidence>
<dbReference type="EMBL" id="LK996017">
    <property type="protein sequence ID" value="CDX02887.1"/>
    <property type="molecule type" value="Genomic_DNA"/>
</dbReference>
<keyword evidence="4" id="KW-0597">Phosphoprotein</keyword>
<keyword evidence="7" id="KW-0902">Two-component regulatory system</keyword>
<dbReference type="CDD" id="cd00082">
    <property type="entry name" value="HisKA"/>
    <property type="match status" value="1"/>
</dbReference>
<dbReference type="PANTHER" id="PTHR45453">
    <property type="entry name" value="PHOSPHATE REGULON SENSOR PROTEIN PHOR"/>
    <property type="match status" value="1"/>
</dbReference>
<dbReference type="InterPro" id="IPR036890">
    <property type="entry name" value="HATPase_C_sf"/>
</dbReference>
<dbReference type="SUPFAM" id="SSF55874">
    <property type="entry name" value="ATPase domain of HSP90 chaperone/DNA topoisomerase II/histidine kinase"/>
    <property type="match status" value="1"/>
</dbReference>
<dbReference type="GO" id="GO:0000155">
    <property type="term" value="F:phosphorelay sensor kinase activity"/>
    <property type="evidence" value="ECO:0007669"/>
    <property type="project" value="InterPro"/>
</dbReference>
<dbReference type="SMART" id="SM00388">
    <property type="entry name" value="HisKA"/>
    <property type="match status" value="1"/>
</dbReference>
<dbReference type="InterPro" id="IPR050351">
    <property type="entry name" value="BphY/WalK/GraS-like"/>
</dbReference>
<protein>
    <recommendedName>
        <fullName evidence="3">histidine kinase</fullName>
        <ecNumber evidence="3">2.7.13.3</ecNumber>
    </recommendedName>
</protein>
<organism evidence="9">
    <name type="scientific">Desulfitobacterium hafniense</name>
    <name type="common">Desulfitobacterium frappieri</name>
    <dbReference type="NCBI Taxonomy" id="49338"/>
    <lineage>
        <taxon>Bacteria</taxon>
        <taxon>Bacillati</taxon>
        <taxon>Bacillota</taxon>
        <taxon>Clostridia</taxon>
        <taxon>Eubacteriales</taxon>
        <taxon>Desulfitobacteriaceae</taxon>
        <taxon>Desulfitobacterium</taxon>
    </lineage>
</organism>
<keyword evidence="5 9" id="KW-0808">Transferase</keyword>
<dbReference type="InterPro" id="IPR003661">
    <property type="entry name" value="HisK_dim/P_dom"/>
</dbReference>
<evidence type="ECO:0000256" key="1">
    <source>
        <dbReference type="ARBA" id="ARBA00000085"/>
    </source>
</evidence>
<evidence type="ECO:0000259" key="8">
    <source>
        <dbReference type="PROSITE" id="PS50109"/>
    </source>
</evidence>